<reference evidence="1" key="1">
    <citation type="submission" date="2023-04" db="EMBL/GenBank/DDBJ databases">
        <title>Draft Genome sequencing of Naganishia species isolated from polar environments using Oxford Nanopore Technology.</title>
        <authorList>
            <person name="Leo P."/>
            <person name="Venkateswaran K."/>
        </authorList>
    </citation>
    <scope>NUCLEOTIDE SEQUENCE</scope>
    <source>
        <strain evidence="1">DBVPG 5303</strain>
    </source>
</reference>
<organism evidence="1 2">
    <name type="scientific">Naganishia onofrii</name>
    <dbReference type="NCBI Taxonomy" id="1851511"/>
    <lineage>
        <taxon>Eukaryota</taxon>
        <taxon>Fungi</taxon>
        <taxon>Dikarya</taxon>
        <taxon>Basidiomycota</taxon>
        <taxon>Agaricomycotina</taxon>
        <taxon>Tremellomycetes</taxon>
        <taxon>Filobasidiales</taxon>
        <taxon>Filobasidiaceae</taxon>
        <taxon>Naganishia</taxon>
    </lineage>
</organism>
<protein>
    <submittedName>
        <fullName evidence="1">Uncharacterized protein</fullName>
    </submittedName>
</protein>
<sequence>MPVNGYTRVSAESLRKVPLDEEERKFLSKECLLRHLLAEKWNLSKAISRLEENLTWRRAMRIYDIEGMAKSLEDLAQYGKAFTFSYSPAGLPLLYWFPEKRKGDPDPSFDLVRLVVYLAERSGDLMVAGVEEVGFIVDTTGKIEKSTAQINAIRGILHTMQTYYPEKLGWAMVQNLGFVSKTLVNMIWPFVE</sequence>
<gene>
    <name evidence="1" type="ORF">QFC24_000976</name>
</gene>
<name>A0ACC2XUA3_9TREE</name>
<accession>A0ACC2XUA3</accession>
<dbReference type="EMBL" id="JASBWV010000002">
    <property type="protein sequence ID" value="KAJ9127567.1"/>
    <property type="molecule type" value="Genomic_DNA"/>
</dbReference>
<proteinExistence type="predicted"/>
<evidence type="ECO:0000313" key="2">
    <source>
        <dbReference type="Proteomes" id="UP001234202"/>
    </source>
</evidence>
<dbReference type="Proteomes" id="UP001234202">
    <property type="component" value="Unassembled WGS sequence"/>
</dbReference>
<evidence type="ECO:0000313" key="1">
    <source>
        <dbReference type="EMBL" id="KAJ9127567.1"/>
    </source>
</evidence>
<keyword evidence="2" id="KW-1185">Reference proteome</keyword>
<comment type="caution">
    <text evidence="1">The sequence shown here is derived from an EMBL/GenBank/DDBJ whole genome shotgun (WGS) entry which is preliminary data.</text>
</comment>